<sequence length="310" mass="35850">MFGTNENLQRLVKSKYWVMDGTFSSVLNLFRQLFTIHGSSPPSHQHTFPLVYVLMTSKSEELYRKVFQTLNDIGDDLEIQFKPDVILSDFEKAIVNASKTEFKDSKHNACFFYLSQNMWKHVQHLGLTKDMNNDVKSFDFFKQTQALAFLPPSKIPEAFDMLKASALYRLTEFFSYFEENYVHGRVRRTTKQGRVTRNDPLYPPSLWSVYDNIKKAIPRTTNQIESWHSQWNSIVGHHAGVLKMIEKFRLEEKYVSGQILGYLSANSSKRRKTDSELNDGKISKIVNNLTSMTNEDYLKAIAANLGSKSK</sequence>
<dbReference type="Pfam" id="PF10551">
    <property type="entry name" value="MULE"/>
    <property type="match status" value="1"/>
</dbReference>
<reference evidence="2" key="2">
    <citation type="submission" date="2020-05" db="UniProtKB">
        <authorList>
            <consortium name="EnsemblMetazoa"/>
        </authorList>
    </citation>
    <scope>IDENTIFICATION</scope>
    <source>
        <strain evidence="2">LVP_AGWG</strain>
    </source>
</reference>
<organism evidence="2 3">
    <name type="scientific">Aedes aegypti</name>
    <name type="common">Yellowfever mosquito</name>
    <name type="synonym">Culex aegypti</name>
    <dbReference type="NCBI Taxonomy" id="7159"/>
    <lineage>
        <taxon>Eukaryota</taxon>
        <taxon>Metazoa</taxon>
        <taxon>Ecdysozoa</taxon>
        <taxon>Arthropoda</taxon>
        <taxon>Hexapoda</taxon>
        <taxon>Insecta</taxon>
        <taxon>Pterygota</taxon>
        <taxon>Neoptera</taxon>
        <taxon>Endopterygota</taxon>
        <taxon>Diptera</taxon>
        <taxon>Nematocera</taxon>
        <taxon>Culicoidea</taxon>
        <taxon>Culicidae</taxon>
        <taxon>Culicinae</taxon>
        <taxon>Aedini</taxon>
        <taxon>Aedes</taxon>
        <taxon>Stegomyia</taxon>
    </lineage>
</organism>
<dbReference type="InterPro" id="IPR018289">
    <property type="entry name" value="MULE_transposase_dom"/>
</dbReference>
<evidence type="ECO:0000313" key="2">
    <source>
        <dbReference type="EnsemblMetazoa" id="AAEL021552-PA"/>
    </source>
</evidence>
<dbReference type="OrthoDB" id="7778943at2759"/>
<evidence type="ECO:0000259" key="1">
    <source>
        <dbReference type="Pfam" id="PF10551"/>
    </source>
</evidence>
<name>A0A6I8TNE9_AEDAE</name>
<accession>A0A6I8TNE9</accession>
<feature type="domain" description="MULE transposase" evidence="1">
    <location>
        <begin position="16"/>
        <end position="117"/>
    </location>
</feature>
<dbReference type="EnsemblMetazoa" id="AAEL021552-RA">
    <property type="protein sequence ID" value="AAEL021552-PA"/>
    <property type="gene ID" value="AAEL021552"/>
</dbReference>
<protein>
    <recommendedName>
        <fullName evidence="1">MULE transposase domain-containing protein</fullName>
    </recommendedName>
</protein>
<reference evidence="2 3" key="1">
    <citation type="submission" date="2017-06" db="EMBL/GenBank/DDBJ databases">
        <title>Aedes aegypti genome working group (AGWG) sequencing and assembly.</title>
        <authorList>
            <consortium name="Aedes aegypti Genome Working Group (AGWG)"/>
            <person name="Matthews B.J."/>
        </authorList>
    </citation>
    <scope>NUCLEOTIDE SEQUENCE [LARGE SCALE GENOMIC DNA]</scope>
    <source>
        <strain evidence="2 3">LVP_AGWG</strain>
    </source>
</reference>
<dbReference type="AlphaFoldDB" id="A0A6I8TNE9"/>
<dbReference type="Proteomes" id="UP000008820">
    <property type="component" value="Chromosome 3"/>
</dbReference>
<gene>
    <name evidence="2" type="primary">110678299</name>
</gene>
<evidence type="ECO:0000313" key="3">
    <source>
        <dbReference type="Proteomes" id="UP000008820"/>
    </source>
</evidence>
<proteinExistence type="predicted"/>
<keyword evidence="3" id="KW-1185">Reference proteome</keyword>
<dbReference type="InParanoid" id="A0A6I8TNE9"/>